<name>A0AAV9XQB1_9PEZI</name>
<dbReference type="AlphaFoldDB" id="A0AAV9XQB1"/>
<dbReference type="PANTHER" id="PTHR42047:SF1">
    <property type="entry name" value="PROTEIN, PUTATIVE (AFU_ORTHOLOGUE AFUA_6G03560)-RELATED"/>
    <property type="match status" value="1"/>
</dbReference>
<dbReference type="EMBL" id="JAVHJO010000003">
    <property type="protein sequence ID" value="KAK6541968.1"/>
    <property type="molecule type" value="Genomic_DNA"/>
</dbReference>
<accession>A0AAV9XQB1</accession>
<sequence length="215" mass="23166">MIFKNVGIISSLLAFACAAPTELGSRNMALSNAPRYPIIPYINDFDHKNPKDLSNQEIHASGGAFWIGKKATVICPLDKKLCPKTTGVTAFTVWHKSTISMDTVVPGGQQVYVTAAGALTYTKPHSAAIPKGSLTKGFDIASGAPGAFVTAPGQWKACPVKKGKAPYQVFLESFQKKLQNKDVPSKNAKDCIDIFVGYTAIKNWNKFGTSAYEYA</sequence>
<keyword evidence="3" id="KW-1185">Reference proteome</keyword>
<proteinExistence type="predicted"/>
<organism evidence="2 3">
    <name type="scientific">Orbilia ellipsospora</name>
    <dbReference type="NCBI Taxonomy" id="2528407"/>
    <lineage>
        <taxon>Eukaryota</taxon>
        <taxon>Fungi</taxon>
        <taxon>Dikarya</taxon>
        <taxon>Ascomycota</taxon>
        <taxon>Pezizomycotina</taxon>
        <taxon>Orbiliomycetes</taxon>
        <taxon>Orbiliales</taxon>
        <taxon>Orbiliaceae</taxon>
        <taxon>Orbilia</taxon>
    </lineage>
</organism>
<keyword evidence="1" id="KW-0732">Signal</keyword>
<comment type="caution">
    <text evidence="2">The sequence shown here is derived from an EMBL/GenBank/DDBJ whole genome shotgun (WGS) entry which is preliminary data.</text>
</comment>
<gene>
    <name evidence="2" type="ORF">TWF694_007741</name>
</gene>
<dbReference type="Proteomes" id="UP001365542">
    <property type="component" value="Unassembled WGS sequence"/>
</dbReference>
<dbReference type="PROSITE" id="PS51257">
    <property type="entry name" value="PROKAR_LIPOPROTEIN"/>
    <property type="match status" value="1"/>
</dbReference>
<evidence type="ECO:0000313" key="2">
    <source>
        <dbReference type="EMBL" id="KAK6541968.1"/>
    </source>
</evidence>
<evidence type="ECO:0000313" key="3">
    <source>
        <dbReference type="Proteomes" id="UP001365542"/>
    </source>
</evidence>
<evidence type="ECO:0000256" key="1">
    <source>
        <dbReference type="SAM" id="SignalP"/>
    </source>
</evidence>
<protein>
    <submittedName>
        <fullName evidence="2">Uncharacterized protein</fullName>
    </submittedName>
</protein>
<dbReference type="InterPro" id="IPR052820">
    <property type="entry name" value="PhiA_domain"/>
</dbReference>
<reference evidence="2 3" key="1">
    <citation type="submission" date="2019-10" db="EMBL/GenBank/DDBJ databases">
        <authorList>
            <person name="Palmer J.M."/>
        </authorList>
    </citation>
    <scope>NUCLEOTIDE SEQUENCE [LARGE SCALE GENOMIC DNA]</scope>
    <source>
        <strain evidence="2 3">TWF694</strain>
    </source>
</reference>
<feature type="signal peptide" evidence="1">
    <location>
        <begin position="1"/>
        <end position="18"/>
    </location>
</feature>
<feature type="chain" id="PRO_5043945409" evidence="1">
    <location>
        <begin position="19"/>
        <end position="215"/>
    </location>
</feature>
<dbReference type="PANTHER" id="PTHR42047">
    <property type="entry name" value="PROTEIN, PUTATIVE (AFU_ORTHOLOGUE AFUA_6G03560)-RELATED"/>
    <property type="match status" value="1"/>
</dbReference>